<keyword evidence="2" id="KW-1185">Reference proteome</keyword>
<accession>A0ABN9S7K7</accession>
<organism evidence="1 2">
    <name type="scientific">Prorocentrum cordatum</name>
    <dbReference type="NCBI Taxonomy" id="2364126"/>
    <lineage>
        <taxon>Eukaryota</taxon>
        <taxon>Sar</taxon>
        <taxon>Alveolata</taxon>
        <taxon>Dinophyceae</taxon>
        <taxon>Prorocentrales</taxon>
        <taxon>Prorocentraceae</taxon>
        <taxon>Prorocentrum</taxon>
    </lineage>
</organism>
<comment type="caution">
    <text evidence="1">The sequence shown here is derived from an EMBL/GenBank/DDBJ whole genome shotgun (WGS) entry which is preliminary data.</text>
</comment>
<gene>
    <name evidence="1" type="ORF">PCOR1329_LOCUS26940</name>
</gene>
<protein>
    <submittedName>
        <fullName evidence="1">Uncharacterized protein</fullName>
    </submittedName>
</protein>
<evidence type="ECO:0000313" key="1">
    <source>
        <dbReference type="EMBL" id="CAK0827382.1"/>
    </source>
</evidence>
<dbReference type="EMBL" id="CAUYUJ010009668">
    <property type="protein sequence ID" value="CAK0827382.1"/>
    <property type="molecule type" value="Genomic_DNA"/>
</dbReference>
<evidence type="ECO:0000313" key="2">
    <source>
        <dbReference type="Proteomes" id="UP001189429"/>
    </source>
</evidence>
<reference evidence="1" key="1">
    <citation type="submission" date="2023-10" db="EMBL/GenBank/DDBJ databases">
        <authorList>
            <person name="Chen Y."/>
            <person name="Shah S."/>
            <person name="Dougan E. K."/>
            <person name="Thang M."/>
            <person name="Chan C."/>
        </authorList>
    </citation>
    <scope>NUCLEOTIDE SEQUENCE [LARGE SCALE GENOMIC DNA]</scope>
</reference>
<proteinExistence type="predicted"/>
<name>A0ABN9S7K7_9DINO</name>
<sequence>MAAALDAAAAPCQLASERRVRGPIGAIQATLPDLGWDPVEATRWHRPTAAGYDEWTLPTAADERFASVTEYQGVLDDVVADLRSQPWRQAACHEEDKMSDSGLNLIVVSGGQWPRELRLWASYALSDGICKRCGRAREDLLHRIWTRADSAGDEAFSKTDALLPRALAGYEVEPSFWLQSVAPARLATPTFDEERVARAEVVIGGPLDHCRDSTTVVTVFGDGSGGRFSVDPRRRRCGAAIAFLARGPDGKWQAAAGRYVPLVGSRQTVPRAEILAFVLALGSTSGAMRFVTAGQAAEAGWQASLFGPEPRTDEFDSIATLVRRPARTAARMAAAESAHLMVRCGSKRTCQRCRRLAQICRLFVLLQHALHRTCCRRGQLLAAAASGGGPAPAPVGTAPCGEELRRELDDLRGYRDAYEKLQAKIAPFSAARGARGRGAAAVLESFLGAQRAGSHGQPEPEV</sequence>
<dbReference type="Proteomes" id="UP001189429">
    <property type="component" value="Unassembled WGS sequence"/>
</dbReference>